<dbReference type="GO" id="GO:0005783">
    <property type="term" value="C:endoplasmic reticulum"/>
    <property type="evidence" value="ECO:0007669"/>
    <property type="project" value="TreeGrafter"/>
</dbReference>
<dbReference type="PANTHER" id="PTHR13986:SF8">
    <property type="entry name" value="PROLYL 3-HYDROXYLASE 1-LIKE PROTEIN"/>
    <property type="match status" value="1"/>
</dbReference>
<comment type="similarity">
    <text evidence="1">Belongs to the leprecan family.</text>
</comment>
<feature type="domain" description="Leprecan-like alpha-helical" evidence="4">
    <location>
        <begin position="35"/>
        <end position="254"/>
    </location>
</feature>
<name>A0A0B2W349_TOXCA</name>
<dbReference type="InterPro" id="IPR011990">
    <property type="entry name" value="TPR-like_helical_dom_sf"/>
</dbReference>
<dbReference type="OMA" id="YLHVCYY"/>
<keyword evidence="2" id="KW-0732">Signal</keyword>
<dbReference type="OrthoDB" id="8517835at2759"/>
<proteinExistence type="inferred from homology"/>
<evidence type="ECO:0000256" key="2">
    <source>
        <dbReference type="ARBA" id="ARBA00022729"/>
    </source>
</evidence>
<dbReference type="InterPro" id="IPR052284">
    <property type="entry name" value="Collagen_mod_leprecan"/>
</dbReference>
<evidence type="ECO:0000313" key="5">
    <source>
        <dbReference type="EMBL" id="KHN88094.1"/>
    </source>
</evidence>
<dbReference type="Gene3D" id="1.25.40.10">
    <property type="entry name" value="Tetratricopeptide repeat domain"/>
    <property type="match status" value="1"/>
</dbReference>
<evidence type="ECO:0000259" key="4">
    <source>
        <dbReference type="Pfam" id="PF23557"/>
    </source>
</evidence>
<protein>
    <submittedName>
        <fullName evidence="5">Cartilage-associated protein</fullName>
    </submittedName>
</protein>
<dbReference type="SUPFAM" id="SSF48452">
    <property type="entry name" value="TPR-like"/>
    <property type="match status" value="1"/>
</dbReference>
<dbReference type="InterPro" id="IPR056585">
    <property type="entry name" value="Leprecan_dom"/>
</dbReference>
<keyword evidence="6" id="KW-1185">Reference proteome</keyword>
<evidence type="ECO:0000256" key="3">
    <source>
        <dbReference type="ARBA" id="ARBA00023180"/>
    </source>
</evidence>
<dbReference type="EMBL" id="JPKZ01000272">
    <property type="protein sequence ID" value="KHN88094.1"/>
    <property type="molecule type" value="Genomic_DNA"/>
</dbReference>
<reference evidence="5 6" key="1">
    <citation type="submission" date="2014-11" db="EMBL/GenBank/DDBJ databases">
        <title>Genetic blueprint of the zoonotic pathogen Toxocara canis.</title>
        <authorList>
            <person name="Zhu X.-Q."/>
            <person name="Korhonen P.K."/>
            <person name="Cai H."/>
            <person name="Young N.D."/>
            <person name="Nejsum P."/>
            <person name="von Samson-Himmelstjerna G."/>
            <person name="Boag P.R."/>
            <person name="Tan P."/>
            <person name="Li Q."/>
            <person name="Min J."/>
            <person name="Yang Y."/>
            <person name="Wang X."/>
            <person name="Fang X."/>
            <person name="Hall R.S."/>
            <person name="Hofmann A."/>
            <person name="Sternberg P.W."/>
            <person name="Jex A.R."/>
            <person name="Gasser R.B."/>
        </authorList>
    </citation>
    <scope>NUCLEOTIDE SEQUENCE [LARGE SCALE GENOMIC DNA]</scope>
    <source>
        <strain evidence="5">PN_DK_2014</strain>
    </source>
</reference>
<evidence type="ECO:0000256" key="1">
    <source>
        <dbReference type="ARBA" id="ARBA00006487"/>
    </source>
</evidence>
<dbReference type="STRING" id="6265.A0A0B2W349"/>
<dbReference type="GO" id="GO:0005518">
    <property type="term" value="F:collagen binding"/>
    <property type="evidence" value="ECO:0007669"/>
    <property type="project" value="TreeGrafter"/>
</dbReference>
<dbReference type="AlphaFoldDB" id="A0A0B2W349"/>
<organism evidence="5 6">
    <name type="scientific">Toxocara canis</name>
    <name type="common">Canine roundworm</name>
    <dbReference type="NCBI Taxonomy" id="6265"/>
    <lineage>
        <taxon>Eukaryota</taxon>
        <taxon>Metazoa</taxon>
        <taxon>Ecdysozoa</taxon>
        <taxon>Nematoda</taxon>
        <taxon>Chromadorea</taxon>
        <taxon>Rhabditida</taxon>
        <taxon>Spirurina</taxon>
        <taxon>Ascaridomorpha</taxon>
        <taxon>Ascaridoidea</taxon>
        <taxon>Toxocaridae</taxon>
        <taxon>Toxocara</taxon>
    </lineage>
</organism>
<dbReference type="GO" id="GO:0030199">
    <property type="term" value="P:collagen fibril organization"/>
    <property type="evidence" value="ECO:0007669"/>
    <property type="project" value="TreeGrafter"/>
</dbReference>
<keyword evidence="3" id="KW-0325">Glycoprotein</keyword>
<evidence type="ECO:0000313" key="6">
    <source>
        <dbReference type="Proteomes" id="UP000031036"/>
    </source>
</evidence>
<comment type="caution">
    <text evidence="5">The sequence shown here is derived from an EMBL/GenBank/DDBJ whole genome shotgun (WGS) entry which is preliminary data.</text>
</comment>
<accession>A0A0B2W349</accession>
<dbReference type="PANTHER" id="PTHR13986">
    <property type="entry name" value="PROTEIN LYSINE HYDROXYLATION COMPLEX COMPONENT"/>
    <property type="match status" value="1"/>
</dbReference>
<gene>
    <name evidence="5" type="primary">CRTAP</name>
    <name evidence="5" type="ORF">Tcan_08861</name>
</gene>
<sequence>MRVSKELVAIHSAFIKQLTKTHLKGLIFVFFFITFEQLYQYGKEQYTAQNWHDCIAFFRRALEDFDYFVDENDWCREKCARLVNKNANTDSESITDDIAEVTSMYTKAQQALCLFRCKAERFTALRPPLSDPSVYEQFESRKPYYYLQYCYWKLGDLQSAVRSAFTYLVGNPKDKDALDNMAFYMEQEGFTHSMLVDARQMKYEASYMKGVEAYNGKDWHQCVMSFEESMEQFFEEEKKCRRICEDKLDWETIEGVNPEITIILTMNRGRDACQSVANSILLNPLDPIMRRNKLFYMKKYEKDDLFKPSEKIMAFHRRDTIERTFLNFVDERFKYENNELPAERAEDRLPLNTEISMEDDFDYSQLEKPVLDDAECTALAIAAVFERLSVPQRQAIGQLQERIAERYRTNPHFESLSCSEDKVAPKCEHHEMIIALDSNRCGAFLSSIDPVGCSIAFCVP</sequence>
<dbReference type="Pfam" id="PF23557">
    <property type="entry name" value="TPR_leprecan"/>
    <property type="match status" value="1"/>
</dbReference>
<dbReference type="Proteomes" id="UP000031036">
    <property type="component" value="Unassembled WGS sequence"/>
</dbReference>